<evidence type="ECO:0000256" key="7">
    <source>
        <dbReference type="ARBA" id="ARBA00022801"/>
    </source>
</evidence>
<dbReference type="GO" id="GO:0016042">
    <property type="term" value="P:lipid catabolic process"/>
    <property type="evidence" value="ECO:0007669"/>
    <property type="project" value="UniProtKB-KW"/>
</dbReference>
<keyword evidence="6 13" id="KW-0479">Metal-binding</keyword>
<organism evidence="17">
    <name type="scientific">Latrodectus hasselti</name>
    <name type="common">Redback spider</name>
    <dbReference type="NCBI Taxonomy" id="256736"/>
    <lineage>
        <taxon>Eukaryota</taxon>
        <taxon>Metazoa</taxon>
        <taxon>Ecdysozoa</taxon>
        <taxon>Arthropoda</taxon>
        <taxon>Chelicerata</taxon>
        <taxon>Arachnida</taxon>
        <taxon>Araneae</taxon>
        <taxon>Araneomorphae</taxon>
        <taxon>Entelegynae</taxon>
        <taxon>Araneoidea</taxon>
        <taxon>Theridiidae</taxon>
        <taxon>Latrodectus</taxon>
    </lineage>
</organism>
<evidence type="ECO:0000256" key="4">
    <source>
        <dbReference type="ARBA" id="ARBA00013278"/>
    </source>
</evidence>
<dbReference type="InterPro" id="IPR001211">
    <property type="entry name" value="PLA2"/>
</dbReference>
<evidence type="ECO:0000256" key="2">
    <source>
        <dbReference type="ARBA" id="ARBA00004613"/>
    </source>
</evidence>
<reference evidence="17" key="2">
    <citation type="submission" date="2019-04" db="EMBL/GenBank/DDBJ databases">
        <title>Unravelling the molecular evolution of spider venoms.</title>
        <authorList>
            <person name="Pineda S."/>
        </authorList>
    </citation>
    <scope>NUCLEOTIDE SEQUENCE</scope>
</reference>
<dbReference type="SUPFAM" id="SSF48619">
    <property type="entry name" value="Phospholipase A2, PLA2"/>
    <property type="match status" value="1"/>
</dbReference>
<dbReference type="SMART" id="SM00085">
    <property type="entry name" value="PA2c"/>
    <property type="match status" value="1"/>
</dbReference>
<evidence type="ECO:0000256" key="6">
    <source>
        <dbReference type="ARBA" id="ARBA00022723"/>
    </source>
</evidence>
<dbReference type="PANTHER" id="PTHR11716">
    <property type="entry name" value="PHOSPHOLIPASE A2 FAMILY MEMBER"/>
    <property type="match status" value="1"/>
</dbReference>
<dbReference type="InterPro" id="IPR033113">
    <property type="entry name" value="PLA2_histidine"/>
</dbReference>
<keyword evidence="9" id="KW-0442">Lipid degradation</keyword>
<dbReference type="GO" id="GO:0006644">
    <property type="term" value="P:phospholipid metabolic process"/>
    <property type="evidence" value="ECO:0007669"/>
    <property type="project" value="InterPro"/>
</dbReference>
<protein>
    <recommendedName>
        <fullName evidence="4 15">Phospholipase A2</fullName>
        <ecNumber evidence="4 15">3.1.1.4</ecNumber>
    </recommendedName>
</protein>
<dbReference type="PANTHER" id="PTHR11716:SF47">
    <property type="entry name" value="PHOSPHOLIPASE A2-ALPHA"/>
    <property type="match status" value="1"/>
</dbReference>
<feature type="signal peptide" evidence="15">
    <location>
        <begin position="1"/>
        <end position="19"/>
    </location>
</feature>
<keyword evidence="7 15" id="KW-0378">Hydrolase</keyword>
<evidence type="ECO:0000256" key="14">
    <source>
        <dbReference type="PIRSR" id="PIRSR601211-3"/>
    </source>
</evidence>
<evidence type="ECO:0000256" key="12">
    <source>
        <dbReference type="ARBA" id="ARBA00023157"/>
    </source>
</evidence>
<dbReference type="Gene3D" id="1.20.90.10">
    <property type="entry name" value="Phospholipase A2 domain"/>
    <property type="match status" value="1"/>
</dbReference>
<feature type="binding site" evidence="13">
    <location>
        <position position="56"/>
    </location>
    <ligand>
        <name>Ca(2+)</name>
        <dbReference type="ChEBI" id="CHEBI:29108"/>
    </ligand>
</feature>
<keyword evidence="8 13" id="KW-0106">Calcium</keyword>
<dbReference type="Pfam" id="PF00068">
    <property type="entry name" value="Phospholip_A2_1"/>
    <property type="match status" value="1"/>
</dbReference>
<evidence type="ECO:0000259" key="16">
    <source>
        <dbReference type="SMART" id="SM00085"/>
    </source>
</evidence>
<comment type="similarity">
    <text evidence="3">Belongs to the phospholipase A2 family. Group III subfamily.</text>
</comment>
<comment type="cofactor">
    <cofactor evidence="13">
        <name>Ca(2+)</name>
        <dbReference type="ChEBI" id="CHEBI:29108"/>
    </cofactor>
    <text evidence="13">Binds 1 Ca(2+) ion per subunit.</text>
</comment>
<dbReference type="EC" id="3.1.1.4" evidence="4 15"/>
<dbReference type="CDD" id="cd00125">
    <property type="entry name" value="PLA2c"/>
    <property type="match status" value="1"/>
</dbReference>
<evidence type="ECO:0000313" key="17">
    <source>
        <dbReference type="EMBL" id="SMD29964.1"/>
    </source>
</evidence>
<proteinExistence type="inferred from homology"/>
<comment type="catalytic activity">
    <reaction evidence="1 15">
        <text>a 1,2-diacyl-sn-glycero-3-phosphocholine + H2O = a 1-acyl-sn-glycero-3-phosphocholine + a fatty acid + H(+)</text>
        <dbReference type="Rhea" id="RHEA:15801"/>
        <dbReference type="ChEBI" id="CHEBI:15377"/>
        <dbReference type="ChEBI" id="CHEBI:15378"/>
        <dbReference type="ChEBI" id="CHEBI:28868"/>
        <dbReference type="ChEBI" id="CHEBI:57643"/>
        <dbReference type="ChEBI" id="CHEBI:58168"/>
        <dbReference type="EC" id="3.1.1.4"/>
    </reaction>
</comment>
<dbReference type="AlphaFoldDB" id="A0A482Z8K9"/>
<keyword evidence="5 15" id="KW-0964">Secreted</keyword>
<evidence type="ECO:0000256" key="3">
    <source>
        <dbReference type="ARBA" id="ARBA00009659"/>
    </source>
</evidence>
<dbReference type="PROSITE" id="PS00118">
    <property type="entry name" value="PA2_HIS"/>
    <property type="match status" value="1"/>
</dbReference>
<reference evidence="17" key="1">
    <citation type="submission" date="2017-03" db="EMBL/GenBank/DDBJ databases">
        <authorList>
            <person name="QRISCLOUD D."/>
        </authorList>
    </citation>
    <scope>NUCLEOTIDE SEQUENCE</scope>
</reference>
<evidence type="ECO:0000256" key="15">
    <source>
        <dbReference type="RuleBase" id="RU361236"/>
    </source>
</evidence>
<dbReference type="GO" id="GO:0005509">
    <property type="term" value="F:calcium ion binding"/>
    <property type="evidence" value="ECO:0007669"/>
    <property type="project" value="InterPro"/>
</dbReference>
<dbReference type="GO" id="GO:0005576">
    <property type="term" value="C:extracellular region"/>
    <property type="evidence" value="ECO:0007669"/>
    <property type="project" value="UniProtKB-SubCell"/>
</dbReference>
<evidence type="ECO:0000256" key="8">
    <source>
        <dbReference type="ARBA" id="ARBA00022837"/>
    </source>
</evidence>
<feature type="binding site" evidence="13">
    <location>
        <position position="77"/>
    </location>
    <ligand>
        <name>Ca(2+)</name>
        <dbReference type="ChEBI" id="CHEBI:29108"/>
    </ligand>
</feature>
<evidence type="ECO:0000256" key="1">
    <source>
        <dbReference type="ARBA" id="ARBA00001604"/>
    </source>
</evidence>
<keyword evidence="10 15" id="KW-0443">Lipid metabolism</keyword>
<keyword evidence="12 14" id="KW-1015">Disulfide bond</keyword>
<accession>A0A482Z8K9</accession>
<evidence type="ECO:0000256" key="10">
    <source>
        <dbReference type="ARBA" id="ARBA00023098"/>
    </source>
</evidence>
<dbReference type="InterPro" id="IPR036444">
    <property type="entry name" value="PLipase_A2_dom_sf"/>
</dbReference>
<evidence type="ECO:0000256" key="5">
    <source>
        <dbReference type="ARBA" id="ARBA00022525"/>
    </source>
</evidence>
<feature type="binding site" evidence="13">
    <location>
        <position position="58"/>
    </location>
    <ligand>
        <name>Ca(2+)</name>
        <dbReference type="ChEBI" id="CHEBI:29108"/>
    </ligand>
</feature>
<dbReference type="PRINTS" id="PR00389">
    <property type="entry name" value="PHPHLIPASEA2"/>
</dbReference>
<feature type="domain" description="Phospholipase A2-like central" evidence="16">
    <location>
        <begin position="31"/>
        <end position="127"/>
    </location>
</feature>
<name>A0A482Z8K9_LATHA</name>
<feature type="chain" id="PRO_5019618623" description="Phospholipase A2" evidence="15">
    <location>
        <begin position="20"/>
        <end position="130"/>
    </location>
</feature>
<evidence type="ECO:0000256" key="11">
    <source>
        <dbReference type="ARBA" id="ARBA00023145"/>
    </source>
</evidence>
<feature type="disulfide bond" evidence="14">
    <location>
        <begin position="57"/>
        <end position="73"/>
    </location>
</feature>
<dbReference type="EMBL" id="HAGP01000027">
    <property type="protein sequence ID" value="SMD29964.1"/>
    <property type="molecule type" value="Transcribed_RNA"/>
</dbReference>
<keyword evidence="11" id="KW-0865">Zymogen</keyword>
<dbReference type="GO" id="GO:0050482">
    <property type="term" value="P:arachidonate secretion"/>
    <property type="evidence" value="ECO:0007669"/>
    <property type="project" value="InterPro"/>
</dbReference>
<evidence type="ECO:0000256" key="9">
    <source>
        <dbReference type="ARBA" id="ARBA00022963"/>
    </source>
</evidence>
<evidence type="ECO:0000256" key="13">
    <source>
        <dbReference type="PIRSR" id="PIRSR601211-2"/>
    </source>
</evidence>
<comment type="subcellular location">
    <subcellularLocation>
        <location evidence="2 15">Secreted</location>
    </subcellularLocation>
</comment>
<feature type="binding site" evidence="13">
    <location>
        <position position="60"/>
    </location>
    <ligand>
        <name>Ca(2+)</name>
        <dbReference type="ChEBI" id="CHEBI:29108"/>
    </ligand>
</feature>
<sequence length="130" mass="14567">MSSMRLIYFGLLLLSVANGDNKDVLRRSRRSLVKLKSMLETLTDYHATDFVNYGNYCGLGGSGDPVDPLDGCCQSHDYCYAEVQKNVCSNDEKNAIYTKYYEWKETEEGDATCGKIKIGALLQYACVTSF</sequence>
<dbReference type="GO" id="GO:0004623">
    <property type="term" value="F:phospholipase A2 activity"/>
    <property type="evidence" value="ECO:0007669"/>
    <property type="project" value="UniProtKB-EC"/>
</dbReference>
<keyword evidence="15" id="KW-0732">Signal</keyword>
<dbReference type="InterPro" id="IPR016090">
    <property type="entry name" value="PLA2-like_dom"/>
</dbReference>